<dbReference type="HAMAP" id="MF_00103">
    <property type="entry name" value="Fapy_DNA_glycosyl"/>
    <property type="match status" value="1"/>
</dbReference>
<evidence type="ECO:0000259" key="17">
    <source>
        <dbReference type="PROSITE" id="PS51068"/>
    </source>
</evidence>
<dbReference type="Gene3D" id="3.20.190.10">
    <property type="entry name" value="MutM-like, N-terminal"/>
    <property type="match status" value="1"/>
</dbReference>
<dbReference type="InterPro" id="IPR020629">
    <property type="entry name" value="FPG_Glyclase"/>
</dbReference>
<dbReference type="PANTHER" id="PTHR22993:SF9">
    <property type="entry name" value="FORMAMIDOPYRIMIDINE-DNA GLYCOSYLASE"/>
    <property type="match status" value="1"/>
</dbReference>
<gene>
    <name evidence="15" type="primary">mutM</name>
    <name evidence="15" type="synonym">fpg</name>
    <name evidence="18" type="ORF">SAMN04487984_0716</name>
</gene>
<comment type="subunit">
    <text evidence="3 15">Monomer.</text>
</comment>
<dbReference type="InterPro" id="IPR010979">
    <property type="entry name" value="Ribosomal_uS13-like_H2TH"/>
</dbReference>
<keyword evidence="13 15" id="KW-0326">Glycosidase</keyword>
<keyword evidence="10 15" id="KW-0234">DNA repair</keyword>
<dbReference type="EMBL" id="FWXK01000003">
    <property type="protein sequence ID" value="SMC36073.1"/>
    <property type="molecule type" value="Genomic_DNA"/>
</dbReference>
<comment type="function">
    <text evidence="15">Involved in base excision repair of DNA damaged by oxidation or by mutagenic agents. Acts as DNA glycosylase that recognizes and removes damaged bases. Has a preference for oxidized purines, such as 7,8-dihydro-8-oxoguanine (8-oxoG). Has AP (apurinic/apyrimidinic) lyase activity and introduces nicks in the DNA strand. Cleaves the DNA backbone by beta-delta elimination to generate a single-strand break at the site of the removed base with both 3'- and 5'-phosphates.</text>
</comment>
<dbReference type="SMART" id="SM01232">
    <property type="entry name" value="H2TH"/>
    <property type="match status" value="1"/>
</dbReference>
<evidence type="ECO:0000256" key="5">
    <source>
        <dbReference type="ARBA" id="ARBA00022763"/>
    </source>
</evidence>
<evidence type="ECO:0000256" key="3">
    <source>
        <dbReference type="ARBA" id="ARBA00011245"/>
    </source>
</evidence>
<dbReference type="InterPro" id="IPR015887">
    <property type="entry name" value="DNA_glyclase_Znf_dom_DNA_BS"/>
</dbReference>
<feature type="binding site" evidence="15">
    <location>
        <position position="112"/>
    </location>
    <ligand>
        <name>DNA</name>
        <dbReference type="ChEBI" id="CHEBI:16991"/>
    </ligand>
</feature>
<keyword evidence="5 15" id="KW-0227">DNA damage</keyword>
<dbReference type="GO" id="GO:0008270">
    <property type="term" value="F:zinc ion binding"/>
    <property type="evidence" value="ECO:0007669"/>
    <property type="project" value="UniProtKB-UniRule"/>
</dbReference>
<keyword evidence="6 15" id="KW-0863">Zinc-finger</keyword>
<comment type="similarity">
    <text evidence="2 15">Belongs to the FPG family.</text>
</comment>
<evidence type="ECO:0000256" key="12">
    <source>
        <dbReference type="ARBA" id="ARBA00023268"/>
    </source>
</evidence>
<feature type="domain" description="Formamidopyrimidine-DNA glycosylase catalytic" evidence="17">
    <location>
        <begin position="2"/>
        <end position="115"/>
    </location>
</feature>
<comment type="caution">
    <text evidence="15">Lacks conserved residue(s) required for the propagation of feature annotation.</text>
</comment>
<protein>
    <recommendedName>
        <fullName evidence="15">Formamidopyrimidine-DNA glycosylase</fullName>
        <shortName evidence="15">Fapy-DNA glycosylase</shortName>
        <ecNumber evidence="15">3.2.2.23</ecNumber>
    </recommendedName>
    <alternativeName>
        <fullName evidence="15">DNA-(apurinic or apyrimidinic site) lyase MutM</fullName>
        <shortName evidence="15">AP lyase MutM</shortName>
        <ecNumber evidence="15">4.2.99.18</ecNumber>
    </alternativeName>
</protein>
<dbReference type="GO" id="GO:0003690">
    <property type="term" value="F:double-stranded DNA binding"/>
    <property type="evidence" value="ECO:0007669"/>
    <property type="project" value="UniProtKB-ARBA"/>
</dbReference>
<evidence type="ECO:0000256" key="15">
    <source>
        <dbReference type="HAMAP-Rule" id="MF_00103"/>
    </source>
</evidence>
<organism evidence="18 19">
    <name type="scientific">Aerococcus suis</name>
    <dbReference type="NCBI Taxonomy" id="371602"/>
    <lineage>
        <taxon>Bacteria</taxon>
        <taxon>Bacillati</taxon>
        <taxon>Bacillota</taxon>
        <taxon>Bacilli</taxon>
        <taxon>Lactobacillales</taxon>
        <taxon>Aerococcaceae</taxon>
        <taxon>Aerococcus</taxon>
    </lineage>
</organism>
<dbReference type="OrthoDB" id="9800855at2"/>
<comment type="catalytic activity">
    <reaction evidence="1 15">
        <text>Hydrolysis of DNA containing ring-opened 7-methylguanine residues, releasing 2,6-diamino-4-hydroxy-5-(N-methyl)formamidopyrimidine.</text>
        <dbReference type="EC" id="3.2.2.23"/>
    </reaction>
</comment>
<dbReference type="SUPFAM" id="SSF46946">
    <property type="entry name" value="S13-like H2TH domain"/>
    <property type="match status" value="1"/>
</dbReference>
<dbReference type="PROSITE" id="PS01242">
    <property type="entry name" value="ZF_FPG_1"/>
    <property type="match status" value="1"/>
</dbReference>
<dbReference type="InterPro" id="IPR035937">
    <property type="entry name" value="FPG_N"/>
</dbReference>
<evidence type="ECO:0000313" key="18">
    <source>
        <dbReference type="EMBL" id="SMC36073.1"/>
    </source>
</evidence>
<dbReference type="Gene3D" id="1.10.8.50">
    <property type="match status" value="1"/>
</dbReference>
<dbReference type="SUPFAM" id="SSF81624">
    <property type="entry name" value="N-terminal domain of MutM-like DNA repair proteins"/>
    <property type="match status" value="1"/>
</dbReference>
<dbReference type="NCBIfam" id="NF002211">
    <property type="entry name" value="PRK01103.1"/>
    <property type="match status" value="1"/>
</dbReference>
<evidence type="ECO:0000256" key="14">
    <source>
        <dbReference type="ARBA" id="ARBA00044632"/>
    </source>
</evidence>
<dbReference type="GO" id="GO:0140078">
    <property type="term" value="F:class I DNA-(apurinic or apyrimidinic site) endonuclease activity"/>
    <property type="evidence" value="ECO:0007669"/>
    <property type="project" value="UniProtKB-EC"/>
</dbReference>
<evidence type="ECO:0000259" key="16">
    <source>
        <dbReference type="PROSITE" id="PS51066"/>
    </source>
</evidence>
<dbReference type="FunFam" id="1.10.8.50:FF:000003">
    <property type="entry name" value="Formamidopyrimidine-DNA glycosylase"/>
    <property type="match status" value="1"/>
</dbReference>
<dbReference type="InterPro" id="IPR000214">
    <property type="entry name" value="Znf_DNA_glyclase/AP_lyase"/>
</dbReference>
<evidence type="ECO:0000256" key="10">
    <source>
        <dbReference type="ARBA" id="ARBA00023204"/>
    </source>
</evidence>
<dbReference type="InterPro" id="IPR012319">
    <property type="entry name" value="FPG_cat"/>
</dbReference>
<evidence type="ECO:0000256" key="9">
    <source>
        <dbReference type="ARBA" id="ARBA00023125"/>
    </source>
</evidence>
<feature type="active site" description="Proton donor" evidence="15">
    <location>
        <position position="3"/>
    </location>
</feature>
<sequence>MPELPEVETVKRGLNRLAQGICVKDVTVTWPAIVQISDELTDFRQAMRGQTLQDVERRGKFLIFNWSDVIWVSHLRMEGKYLLPEHKEVVDKYTHVILELEDGRDLRYRDVRKFGRIKCYPKQQKEAAINALHLGPEPQEVTGEELFNAFQRTKRAIKPCLLDQHIIAGIGNIYADEILWESQIHPETLAANLSEAQCVQLAAAMATIIKRAIEKGGTTVRTYTNALGENGHYQDELKVYGREGLPCARCHNTIEKIKVAQRGTHFCPYCQRIGE</sequence>
<evidence type="ECO:0000256" key="6">
    <source>
        <dbReference type="ARBA" id="ARBA00022771"/>
    </source>
</evidence>
<dbReference type="GO" id="GO:0034039">
    <property type="term" value="F:8-oxo-7,8-dihydroguanine DNA N-glycosylase activity"/>
    <property type="evidence" value="ECO:0007669"/>
    <property type="project" value="TreeGrafter"/>
</dbReference>
<keyword evidence="7 15" id="KW-0378">Hydrolase</keyword>
<dbReference type="GO" id="GO:0006284">
    <property type="term" value="P:base-excision repair"/>
    <property type="evidence" value="ECO:0007669"/>
    <property type="project" value="InterPro"/>
</dbReference>
<accession>A0A1W1YIV1</accession>
<dbReference type="InterPro" id="IPR015886">
    <property type="entry name" value="H2TH_FPG"/>
</dbReference>
<dbReference type="Proteomes" id="UP000243884">
    <property type="component" value="Unassembled WGS sequence"/>
</dbReference>
<reference evidence="19" key="1">
    <citation type="submission" date="2017-04" db="EMBL/GenBank/DDBJ databases">
        <authorList>
            <person name="Varghese N."/>
            <person name="Submissions S."/>
        </authorList>
    </citation>
    <scope>NUCLEOTIDE SEQUENCE [LARGE SCALE GENOMIC DNA]</scope>
    <source>
        <strain evidence="19">DSM 21500</strain>
    </source>
</reference>
<dbReference type="PROSITE" id="PS51066">
    <property type="entry name" value="ZF_FPG_2"/>
    <property type="match status" value="1"/>
</dbReference>
<dbReference type="PANTHER" id="PTHR22993">
    <property type="entry name" value="FORMAMIDOPYRIMIDINE-DNA GLYCOSYLASE"/>
    <property type="match status" value="1"/>
</dbReference>
<comment type="catalytic activity">
    <reaction evidence="14 15">
        <text>2'-deoxyribonucleotide-(2'-deoxyribose 5'-phosphate)-2'-deoxyribonucleotide-DNA = a 3'-end 2'-deoxyribonucleotide-(2,3-dehydro-2,3-deoxyribose 5'-phosphate)-DNA + a 5'-end 5'-phospho-2'-deoxyribonucleoside-DNA + H(+)</text>
        <dbReference type="Rhea" id="RHEA:66592"/>
        <dbReference type="Rhea" id="RHEA-COMP:13180"/>
        <dbReference type="Rhea" id="RHEA-COMP:16897"/>
        <dbReference type="Rhea" id="RHEA-COMP:17067"/>
        <dbReference type="ChEBI" id="CHEBI:15378"/>
        <dbReference type="ChEBI" id="CHEBI:136412"/>
        <dbReference type="ChEBI" id="CHEBI:157695"/>
        <dbReference type="ChEBI" id="CHEBI:167181"/>
        <dbReference type="EC" id="4.2.99.18"/>
    </reaction>
</comment>
<dbReference type="AlphaFoldDB" id="A0A1W1YIV1"/>
<dbReference type="STRING" id="371602.SAMN04487984_0716"/>
<dbReference type="EC" id="4.2.99.18" evidence="15"/>
<name>A0A1W1YIV1_9LACT</name>
<dbReference type="EC" id="3.2.2.23" evidence="15"/>
<keyword evidence="4 15" id="KW-0479">Metal-binding</keyword>
<dbReference type="NCBIfam" id="TIGR00577">
    <property type="entry name" value="fpg"/>
    <property type="match status" value="1"/>
</dbReference>
<evidence type="ECO:0000256" key="13">
    <source>
        <dbReference type="ARBA" id="ARBA00023295"/>
    </source>
</evidence>
<keyword evidence="19" id="KW-1185">Reference proteome</keyword>
<dbReference type="SMART" id="SM00898">
    <property type="entry name" value="Fapy_DNA_glyco"/>
    <property type="match status" value="1"/>
</dbReference>
<evidence type="ECO:0000313" key="19">
    <source>
        <dbReference type="Proteomes" id="UP000243884"/>
    </source>
</evidence>
<feature type="active site" description="Proton donor; for beta-elimination activity" evidence="15">
    <location>
        <position position="60"/>
    </location>
</feature>
<dbReference type="Pfam" id="PF06831">
    <property type="entry name" value="H2TH"/>
    <property type="match status" value="1"/>
</dbReference>
<dbReference type="CDD" id="cd08966">
    <property type="entry name" value="EcFpg-like_N"/>
    <property type="match status" value="1"/>
</dbReference>
<keyword evidence="9 15" id="KW-0238">DNA-binding</keyword>
<dbReference type="Pfam" id="PF01149">
    <property type="entry name" value="Fapy_DNA_glyco"/>
    <property type="match status" value="1"/>
</dbReference>
<dbReference type="InterPro" id="IPR010663">
    <property type="entry name" value="Znf_FPG/IleRS"/>
</dbReference>
<keyword evidence="8 15" id="KW-0862">Zinc</keyword>
<evidence type="ECO:0000256" key="2">
    <source>
        <dbReference type="ARBA" id="ARBA00009409"/>
    </source>
</evidence>
<proteinExistence type="inferred from homology"/>
<comment type="cofactor">
    <cofactor evidence="15">
        <name>Zn(2+)</name>
        <dbReference type="ChEBI" id="CHEBI:29105"/>
    </cofactor>
    <text evidence="15">Binds 1 zinc ion per subunit.</text>
</comment>
<keyword evidence="12 15" id="KW-0511">Multifunctional enzyme</keyword>
<evidence type="ECO:0000256" key="4">
    <source>
        <dbReference type="ARBA" id="ARBA00022723"/>
    </source>
</evidence>
<dbReference type="RefSeq" id="WP_084098616.1">
    <property type="nucleotide sequence ID" value="NZ_FWXK01000003.1"/>
</dbReference>
<dbReference type="Pfam" id="PF06827">
    <property type="entry name" value="zf-FPG_IleRS"/>
    <property type="match status" value="1"/>
</dbReference>
<dbReference type="GO" id="GO:0003684">
    <property type="term" value="F:damaged DNA binding"/>
    <property type="evidence" value="ECO:0007669"/>
    <property type="project" value="InterPro"/>
</dbReference>
<evidence type="ECO:0000256" key="8">
    <source>
        <dbReference type="ARBA" id="ARBA00022833"/>
    </source>
</evidence>
<feature type="domain" description="FPG-type" evidence="16">
    <location>
        <begin position="238"/>
        <end position="272"/>
    </location>
</feature>
<dbReference type="PROSITE" id="PS51068">
    <property type="entry name" value="FPG_CAT"/>
    <property type="match status" value="1"/>
</dbReference>
<dbReference type="SUPFAM" id="SSF57716">
    <property type="entry name" value="Glucocorticoid receptor-like (DNA-binding domain)"/>
    <property type="match status" value="1"/>
</dbReference>
<feature type="active site" description="Schiff-base intermediate with DNA" evidence="15">
    <location>
        <position position="2"/>
    </location>
</feature>
<evidence type="ECO:0000256" key="1">
    <source>
        <dbReference type="ARBA" id="ARBA00001668"/>
    </source>
</evidence>
<evidence type="ECO:0000256" key="11">
    <source>
        <dbReference type="ARBA" id="ARBA00023239"/>
    </source>
</evidence>
<evidence type="ECO:0000256" key="7">
    <source>
        <dbReference type="ARBA" id="ARBA00022801"/>
    </source>
</evidence>
<feature type="active site" description="Proton donor; for delta-elimination activity" evidence="15">
    <location>
        <position position="262"/>
    </location>
</feature>
<keyword evidence="11 15" id="KW-0456">Lyase</keyword>